<dbReference type="PANTHER" id="PTHR37984:SF5">
    <property type="entry name" value="PROTEIN NYNRIN-LIKE"/>
    <property type="match status" value="1"/>
</dbReference>
<dbReference type="InterPro" id="IPR050951">
    <property type="entry name" value="Retrovirus_Pol_polyprotein"/>
</dbReference>
<dbReference type="SUPFAM" id="SSF56672">
    <property type="entry name" value="DNA/RNA polymerases"/>
    <property type="match status" value="1"/>
</dbReference>
<dbReference type="GO" id="GO:0015074">
    <property type="term" value="P:DNA integration"/>
    <property type="evidence" value="ECO:0007669"/>
    <property type="project" value="InterPro"/>
</dbReference>
<dbReference type="Gene3D" id="1.10.340.70">
    <property type="match status" value="1"/>
</dbReference>
<reference evidence="3 4" key="1">
    <citation type="submission" date="2020-04" db="EMBL/GenBank/DDBJ databases">
        <title>Perkinsus olseni comparative genomics.</title>
        <authorList>
            <person name="Bogema D.R."/>
        </authorList>
    </citation>
    <scope>NUCLEOTIDE SEQUENCE [LARGE SCALE GENOMIC DNA]</scope>
    <source>
        <strain evidence="3">00978-12</strain>
    </source>
</reference>
<dbReference type="AlphaFoldDB" id="A0A7J6PCY3"/>
<dbReference type="GO" id="GO:0003676">
    <property type="term" value="F:nucleic acid binding"/>
    <property type="evidence" value="ECO:0007669"/>
    <property type="project" value="InterPro"/>
</dbReference>
<dbReference type="InterPro" id="IPR043502">
    <property type="entry name" value="DNA/RNA_pol_sf"/>
</dbReference>
<evidence type="ECO:0000313" key="4">
    <source>
        <dbReference type="Proteomes" id="UP000541610"/>
    </source>
</evidence>
<dbReference type="InterPro" id="IPR001584">
    <property type="entry name" value="Integrase_cat-core"/>
</dbReference>
<evidence type="ECO:0000259" key="2">
    <source>
        <dbReference type="PROSITE" id="PS50994"/>
    </source>
</evidence>
<dbReference type="InterPro" id="IPR012337">
    <property type="entry name" value="RNaseH-like_sf"/>
</dbReference>
<evidence type="ECO:0000256" key="1">
    <source>
        <dbReference type="SAM" id="MobiDB-lite"/>
    </source>
</evidence>
<name>A0A7J6PCY3_PEROL</name>
<gene>
    <name evidence="3" type="ORF">FOZ60_009425</name>
</gene>
<feature type="region of interest" description="Disordered" evidence="1">
    <location>
        <begin position="1"/>
        <end position="32"/>
    </location>
</feature>
<dbReference type="PANTHER" id="PTHR37984">
    <property type="entry name" value="PROTEIN CBG26694"/>
    <property type="match status" value="1"/>
</dbReference>
<organism evidence="3 4">
    <name type="scientific">Perkinsus olseni</name>
    <name type="common">Perkinsus atlanticus</name>
    <dbReference type="NCBI Taxonomy" id="32597"/>
    <lineage>
        <taxon>Eukaryota</taxon>
        <taxon>Sar</taxon>
        <taxon>Alveolata</taxon>
        <taxon>Perkinsozoa</taxon>
        <taxon>Perkinsea</taxon>
        <taxon>Perkinsida</taxon>
        <taxon>Perkinsidae</taxon>
        <taxon>Perkinsus</taxon>
    </lineage>
</organism>
<dbReference type="Gene3D" id="3.30.420.10">
    <property type="entry name" value="Ribonuclease H-like superfamily/Ribonuclease H"/>
    <property type="match status" value="1"/>
</dbReference>
<dbReference type="PROSITE" id="PS50994">
    <property type="entry name" value="INTEGRASE"/>
    <property type="match status" value="1"/>
</dbReference>
<dbReference type="InterPro" id="IPR036397">
    <property type="entry name" value="RNaseH_sf"/>
</dbReference>
<dbReference type="OrthoDB" id="8052806at2759"/>
<feature type="region of interest" description="Disordered" evidence="1">
    <location>
        <begin position="300"/>
        <end position="319"/>
    </location>
</feature>
<dbReference type="SUPFAM" id="SSF53098">
    <property type="entry name" value="Ribonuclease H-like"/>
    <property type="match status" value="1"/>
</dbReference>
<dbReference type="Proteomes" id="UP000541610">
    <property type="component" value="Unassembled WGS sequence"/>
</dbReference>
<evidence type="ECO:0000313" key="3">
    <source>
        <dbReference type="EMBL" id="KAF4693985.1"/>
    </source>
</evidence>
<dbReference type="EMBL" id="JABANP010000038">
    <property type="protein sequence ID" value="KAF4693985.1"/>
    <property type="molecule type" value="Genomic_DNA"/>
</dbReference>
<comment type="caution">
    <text evidence="3">The sequence shown here is derived from an EMBL/GenBank/DDBJ whole genome shotgun (WGS) entry which is preliminary data.</text>
</comment>
<protein>
    <recommendedName>
        <fullName evidence="2">Integrase catalytic domain-containing protein</fullName>
    </recommendedName>
</protein>
<accession>A0A7J6PCY3</accession>
<sequence>MNKKHSVGARELAIAQSPRSVPPTEASVGDFESTEDLASRCFDIHLQRDPESAPDGRPVLRVPWKSELRPPVNSYKARRCDLAIMRKLPYGKKEDFRKKIYEFVSYGFCTPTTAAGSDAQLEAYMESVRDDMDKGIVSTPIRVVLDARPDNLFTHAFPVGERSSSSSLEGNLLYWRSGRYYFSMDISKAFLSLSIHPADRPYCGVQAAGCTLQFGAVYFGAGWAPRGLKRAQEHLKGIWKDDLQGLPPRVRFLPDERRAVAPDLVPPAPPAPTKLPSPDDIDGLKLYLDDVVAAGSEPERLLDNHNLPSQDHPADDAKTSRHLGYSYLPASDELVMAYGTGRGSCSSTLPETTLTRAQAAFGVSAAMEPDYFSASLLLPSLAGRRPSVLILMLRCATGETARSCSYRMSRHLDFENGQLTGFSDSSGELWCCDVRIASLNKIDLTAFNRITCKYGYCDDPVGRPRTIVMKELDALARLCDLLQHIQQLLALMGIKVGANFHNVALFCDSEIVIWKLLNYGRTRGSLPRFEDNRLKRIHHFISKEGYNATVYHIAGDGNPADRPTRPTSAPMGDKQIRGAVVGALEKAFVFDSTTARSNLAMANHKKKEPSLTIHNAEILDDLDLQEAIRHSQQQDPVCQGKNRQLRDKMVVDDVVKIRTLDWTDESAPKIGGCKFLVPDFDRALQIRILRRCRELKRHCGVSAFQRYVGSRFHWKKVKADCKRHVAACPVTDRDRAPQNLNKAFGGSASWRSGFRPMECWGIDICGPFRRVAAADDSYSDDEPISTTSSSDVEVYVFTATCVASGYLMTRTMSRKSSAACAAAIRSLIAAEDYPYCLISDQDKAFCSKEFQTVVKSFPFSVQQLTVPRFSPWLRGWYERIHRELVQALRAAINSDQTQHQAWTDTVQDFKGYPSRHDVTSHAHTTDYKSKMSLQSPRWYQDLQDLSEELREQRQDPTTGATTIESMLNLKNQLWPSPLPVGTRISMPFATNGKDQDYEGVIEKVNPNGLLTILFDDGERYDDIDPKKEKVTAMS</sequence>
<proteinExistence type="predicted"/>
<feature type="domain" description="Integrase catalytic" evidence="2">
    <location>
        <begin position="752"/>
        <end position="931"/>
    </location>
</feature>